<keyword evidence="1" id="KW-1133">Transmembrane helix</keyword>
<keyword evidence="1" id="KW-0812">Transmembrane</keyword>
<feature type="non-terminal residue" evidence="2">
    <location>
        <position position="81"/>
    </location>
</feature>
<reference evidence="2" key="1">
    <citation type="submission" date="2023-10" db="EMBL/GenBank/DDBJ databases">
        <title>Genome assembly of Pristionchus species.</title>
        <authorList>
            <person name="Yoshida K."/>
            <person name="Sommer R.J."/>
        </authorList>
    </citation>
    <scope>NUCLEOTIDE SEQUENCE</scope>
    <source>
        <strain evidence="2">RS0144</strain>
    </source>
</reference>
<proteinExistence type="predicted"/>
<accession>A0AAV5TZW9</accession>
<evidence type="ECO:0000313" key="2">
    <source>
        <dbReference type="EMBL" id="GMS99810.1"/>
    </source>
</evidence>
<dbReference type="Proteomes" id="UP001432027">
    <property type="component" value="Unassembled WGS sequence"/>
</dbReference>
<keyword evidence="3" id="KW-1185">Reference proteome</keyword>
<protein>
    <recommendedName>
        <fullName evidence="4">G protein-coupled receptor</fullName>
    </recommendedName>
</protein>
<sequence length="81" mass="8813">RLAVFQTVSLLSRALFVAKYISVTIPRTLQIFIACGIGIFSVAIGVASFDVALLGRSLVEPAFLEAGHDREFVDRLAVFQT</sequence>
<evidence type="ECO:0008006" key="4">
    <source>
        <dbReference type="Google" id="ProtNLM"/>
    </source>
</evidence>
<feature type="non-terminal residue" evidence="2">
    <location>
        <position position="1"/>
    </location>
</feature>
<dbReference type="EMBL" id="BTSX01000005">
    <property type="protein sequence ID" value="GMS99810.1"/>
    <property type="molecule type" value="Genomic_DNA"/>
</dbReference>
<evidence type="ECO:0000256" key="1">
    <source>
        <dbReference type="SAM" id="Phobius"/>
    </source>
</evidence>
<name>A0AAV5TZW9_9BILA</name>
<feature type="transmembrane region" description="Helical" evidence="1">
    <location>
        <begin position="30"/>
        <end position="54"/>
    </location>
</feature>
<evidence type="ECO:0000313" key="3">
    <source>
        <dbReference type="Proteomes" id="UP001432027"/>
    </source>
</evidence>
<organism evidence="2 3">
    <name type="scientific">Pristionchus entomophagus</name>
    <dbReference type="NCBI Taxonomy" id="358040"/>
    <lineage>
        <taxon>Eukaryota</taxon>
        <taxon>Metazoa</taxon>
        <taxon>Ecdysozoa</taxon>
        <taxon>Nematoda</taxon>
        <taxon>Chromadorea</taxon>
        <taxon>Rhabditida</taxon>
        <taxon>Rhabditina</taxon>
        <taxon>Diplogasteromorpha</taxon>
        <taxon>Diplogasteroidea</taxon>
        <taxon>Neodiplogasteridae</taxon>
        <taxon>Pristionchus</taxon>
    </lineage>
</organism>
<comment type="caution">
    <text evidence="2">The sequence shown here is derived from an EMBL/GenBank/DDBJ whole genome shotgun (WGS) entry which is preliminary data.</text>
</comment>
<dbReference type="AlphaFoldDB" id="A0AAV5TZW9"/>
<keyword evidence="1" id="KW-0472">Membrane</keyword>
<gene>
    <name evidence="2" type="ORF">PENTCL1PPCAC_21985</name>
</gene>